<feature type="signal peptide" evidence="2">
    <location>
        <begin position="1"/>
        <end position="24"/>
    </location>
</feature>
<comment type="caution">
    <text evidence="3">The sequence shown here is derived from an EMBL/GenBank/DDBJ whole genome shotgun (WGS) entry which is preliminary data.</text>
</comment>
<keyword evidence="2" id="KW-0732">Signal</keyword>
<keyword evidence="4" id="KW-1185">Reference proteome</keyword>
<organism evidence="3 4">
    <name type="scientific">Mucuna pruriens</name>
    <name type="common">Velvet bean</name>
    <name type="synonym">Dolichos pruriens</name>
    <dbReference type="NCBI Taxonomy" id="157652"/>
    <lineage>
        <taxon>Eukaryota</taxon>
        <taxon>Viridiplantae</taxon>
        <taxon>Streptophyta</taxon>
        <taxon>Embryophyta</taxon>
        <taxon>Tracheophyta</taxon>
        <taxon>Spermatophyta</taxon>
        <taxon>Magnoliopsida</taxon>
        <taxon>eudicotyledons</taxon>
        <taxon>Gunneridae</taxon>
        <taxon>Pentapetalae</taxon>
        <taxon>rosids</taxon>
        <taxon>fabids</taxon>
        <taxon>Fabales</taxon>
        <taxon>Fabaceae</taxon>
        <taxon>Papilionoideae</taxon>
        <taxon>50 kb inversion clade</taxon>
        <taxon>NPAAA clade</taxon>
        <taxon>indigoferoid/millettioid clade</taxon>
        <taxon>Phaseoleae</taxon>
        <taxon>Mucuna</taxon>
    </lineage>
</organism>
<dbReference type="AlphaFoldDB" id="A0A371GMQ0"/>
<dbReference type="STRING" id="157652.A0A371GMQ0"/>
<dbReference type="Proteomes" id="UP000257109">
    <property type="component" value="Unassembled WGS sequence"/>
</dbReference>
<feature type="non-terminal residue" evidence="3">
    <location>
        <position position="1"/>
    </location>
</feature>
<feature type="compositionally biased region" description="Low complexity" evidence="1">
    <location>
        <begin position="56"/>
        <end position="70"/>
    </location>
</feature>
<protein>
    <submittedName>
        <fullName evidence="3">Uncharacterized protein</fullName>
    </submittedName>
</protein>
<feature type="chain" id="PRO_5016664186" evidence="2">
    <location>
        <begin position="25"/>
        <end position="81"/>
    </location>
</feature>
<feature type="region of interest" description="Disordered" evidence="1">
    <location>
        <begin position="29"/>
        <end position="81"/>
    </location>
</feature>
<evidence type="ECO:0000256" key="1">
    <source>
        <dbReference type="SAM" id="MobiDB-lite"/>
    </source>
</evidence>
<evidence type="ECO:0000256" key="2">
    <source>
        <dbReference type="SAM" id="SignalP"/>
    </source>
</evidence>
<gene>
    <name evidence="3" type="ORF">CR513_26396</name>
</gene>
<feature type="compositionally biased region" description="Pro residues" evidence="1">
    <location>
        <begin position="71"/>
        <end position="81"/>
    </location>
</feature>
<name>A0A371GMQ0_MUCPR</name>
<evidence type="ECO:0000313" key="4">
    <source>
        <dbReference type="Proteomes" id="UP000257109"/>
    </source>
</evidence>
<evidence type="ECO:0000313" key="3">
    <source>
        <dbReference type="EMBL" id="RDX91603.1"/>
    </source>
</evidence>
<dbReference type="EMBL" id="QJKJ01005074">
    <property type="protein sequence ID" value="RDX91603.1"/>
    <property type="molecule type" value="Genomic_DNA"/>
</dbReference>
<reference evidence="3" key="1">
    <citation type="submission" date="2018-05" db="EMBL/GenBank/DDBJ databases">
        <title>Draft genome of Mucuna pruriens seed.</title>
        <authorList>
            <person name="Nnadi N.E."/>
            <person name="Vos R."/>
            <person name="Hasami M.H."/>
            <person name="Devisetty U.K."/>
            <person name="Aguiy J.C."/>
        </authorList>
    </citation>
    <scope>NUCLEOTIDE SEQUENCE [LARGE SCALE GENOMIC DNA]</scope>
    <source>
        <strain evidence="3">JCA_2017</strain>
    </source>
</reference>
<sequence>MRIVSETALKVALVCVIALGSALAVDLDRRLPPPPATNYRVAPSPPPPPQHGSVQSFGSFSSGPYHGPPRYEIPPPPRTLT</sequence>
<proteinExistence type="predicted"/>
<accession>A0A371GMQ0</accession>